<dbReference type="InterPro" id="IPR036871">
    <property type="entry name" value="PX_dom_sf"/>
</dbReference>
<dbReference type="AlphaFoldDB" id="I7M639"/>
<feature type="region of interest" description="Disordered" evidence="2">
    <location>
        <begin position="333"/>
        <end position="368"/>
    </location>
</feature>
<dbReference type="HOGENOM" id="CLU_668162_0_0_1"/>
<name>I7M639_TETTS</name>
<dbReference type="InParanoid" id="I7M639"/>
<organism evidence="4 5">
    <name type="scientific">Tetrahymena thermophila (strain SB210)</name>
    <dbReference type="NCBI Taxonomy" id="312017"/>
    <lineage>
        <taxon>Eukaryota</taxon>
        <taxon>Sar</taxon>
        <taxon>Alveolata</taxon>
        <taxon>Ciliophora</taxon>
        <taxon>Intramacronucleata</taxon>
        <taxon>Oligohymenophorea</taxon>
        <taxon>Hymenostomatida</taxon>
        <taxon>Tetrahymenina</taxon>
        <taxon>Tetrahymenidae</taxon>
        <taxon>Tetrahymena</taxon>
    </lineage>
</organism>
<evidence type="ECO:0000313" key="4">
    <source>
        <dbReference type="EMBL" id="EAR84150.1"/>
    </source>
</evidence>
<feature type="domain" description="PX" evidence="3">
    <location>
        <begin position="165"/>
        <end position="281"/>
    </location>
</feature>
<protein>
    <submittedName>
        <fullName evidence="4">PX-SNX-like domain protein</fullName>
    </submittedName>
</protein>
<sequence>MDNLSKLYETRISLFRQEKDKIVYYLLIINKQTGAVNSLRKRYSELRDLHDKLEKKIKEYRLDIYLPIFPGRNLIQKTNNDLKKIEGRKIELQQYFNDLLKIPKLHSLDLLKEYLPTTRKLLNNKGNNTPIPMSEVENEKWLFKSRLSSNFAEDKDQELLLVDSGDKTHQIKVTIDRYNYIDDTMYFYVSFYDNVTKEEWVYCTRYSTLKRFHETLQDKNLKQYLKKFPSRKIFGITNEDPESIEKRRKQLEEYLDYALSQEAVLENEYVKYFLEDTKNQYLQQKKKEDLKKKKMKKMHEDIIRKQANEIVEKARQQGKILDSDTLKKQLLSKISSSSNSNGSNSKDSDDESAPSSNGSQKSSLGDDQANINQLVLRKKKSKGGNLNPNPKGLLKTILAIVPEEINIAYVDE</sequence>
<dbReference type="GeneID" id="7833929"/>
<evidence type="ECO:0000256" key="2">
    <source>
        <dbReference type="SAM" id="MobiDB-lite"/>
    </source>
</evidence>
<proteinExistence type="predicted"/>
<feature type="coiled-coil region" evidence="1">
    <location>
        <begin position="36"/>
        <end position="95"/>
    </location>
</feature>
<dbReference type="PANTHER" id="PTHR22775:SF3">
    <property type="entry name" value="SORTING NEXIN-13"/>
    <property type="match status" value="1"/>
</dbReference>
<dbReference type="InterPro" id="IPR001683">
    <property type="entry name" value="PX_dom"/>
</dbReference>
<dbReference type="GO" id="GO:0035091">
    <property type="term" value="F:phosphatidylinositol binding"/>
    <property type="evidence" value="ECO:0007669"/>
    <property type="project" value="InterPro"/>
</dbReference>
<dbReference type="SMART" id="SM00312">
    <property type="entry name" value="PX"/>
    <property type="match status" value="2"/>
</dbReference>
<dbReference type="eggNOG" id="KOG3784">
    <property type="taxonomic scope" value="Eukaryota"/>
</dbReference>
<reference evidence="5" key="1">
    <citation type="journal article" date="2006" name="PLoS Biol.">
        <title>Macronuclear genome sequence of the ciliate Tetrahymena thermophila, a model eukaryote.</title>
        <authorList>
            <person name="Eisen J.A."/>
            <person name="Coyne R.S."/>
            <person name="Wu M."/>
            <person name="Wu D."/>
            <person name="Thiagarajan M."/>
            <person name="Wortman J.R."/>
            <person name="Badger J.H."/>
            <person name="Ren Q."/>
            <person name="Amedeo P."/>
            <person name="Jones K.M."/>
            <person name="Tallon L.J."/>
            <person name="Delcher A.L."/>
            <person name="Salzberg S.L."/>
            <person name="Silva J.C."/>
            <person name="Haas B.J."/>
            <person name="Majoros W.H."/>
            <person name="Farzad M."/>
            <person name="Carlton J.M."/>
            <person name="Smith R.K. Jr."/>
            <person name="Garg J."/>
            <person name="Pearlman R.E."/>
            <person name="Karrer K.M."/>
            <person name="Sun L."/>
            <person name="Manning G."/>
            <person name="Elde N.C."/>
            <person name="Turkewitz A.P."/>
            <person name="Asai D.J."/>
            <person name="Wilkes D.E."/>
            <person name="Wang Y."/>
            <person name="Cai H."/>
            <person name="Collins K."/>
            <person name="Stewart B.A."/>
            <person name="Lee S.R."/>
            <person name="Wilamowska K."/>
            <person name="Weinberg Z."/>
            <person name="Ruzzo W.L."/>
            <person name="Wloga D."/>
            <person name="Gaertig J."/>
            <person name="Frankel J."/>
            <person name="Tsao C.-C."/>
            <person name="Gorovsky M.A."/>
            <person name="Keeling P.J."/>
            <person name="Waller R.F."/>
            <person name="Patron N.J."/>
            <person name="Cherry J.M."/>
            <person name="Stover N.A."/>
            <person name="Krieger C.J."/>
            <person name="del Toro C."/>
            <person name="Ryder H.F."/>
            <person name="Williamson S.C."/>
            <person name="Barbeau R.A."/>
            <person name="Hamilton E.P."/>
            <person name="Orias E."/>
        </authorList>
    </citation>
    <scope>NUCLEOTIDE SEQUENCE [LARGE SCALE GENOMIC DNA]</scope>
    <source>
        <strain evidence="5">SB210</strain>
    </source>
</reference>
<dbReference type="PROSITE" id="PS50195">
    <property type="entry name" value="PX"/>
    <property type="match status" value="2"/>
</dbReference>
<dbReference type="EMBL" id="GG662432">
    <property type="protein sequence ID" value="EAR84150.1"/>
    <property type="molecule type" value="Genomic_DNA"/>
</dbReference>
<keyword evidence="5" id="KW-1185">Reference proteome</keyword>
<keyword evidence="1" id="KW-0175">Coiled coil</keyword>
<dbReference type="SUPFAM" id="SSF64268">
    <property type="entry name" value="PX domain"/>
    <property type="match status" value="2"/>
</dbReference>
<accession>I7M639</accession>
<dbReference type="PANTHER" id="PTHR22775">
    <property type="entry name" value="SORTING NEXIN"/>
    <property type="match status" value="1"/>
</dbReference>
<dbReference type="Proteomes" id="UP000009168">
    <property type="component" value="Unassembled WGS sequence"/>
</dbReference>
<feature type="compositionally biased region" description="Low complexity" evidence="2">
    <location>
        <begin position="333"/>
        <end position="345"/>
    </location>
</feature>
<dbReference type="OrthoDB" id="5772781at2759"/>
<evidence type="ECO:0000313" key="5">
    <source>
        <dbReference type="Proteomes" id="UP000009168"/>
    </source>
</evidence>
<dbReference type="Gene3D" id="3.30.1520.10">
    <property type="entry name" value="Phox-like domain"/>
    <property type="match status" value="2"/>
</dbReference>
<dbReference type="CDD" id="cd06093">
    <property type="entry name" value="PX_domain"/>
    <property type="match status" value="2"/>
</dbReference>
<dbReference type="KEGG" id="tet:TTHERM_00723350"/>
<dbReference type="RefSeq" id="XP_001031813.1">
    <property type="nucleotide sequence ID" value="XM_001031813.1"/>
</dbReference>
<evidence type="ECO:0000259" key="3">
    <source>
        <dbReference type="PROSITE" id="PS50195"/>
    </source>
</evidence>
<evidence type="ECO:0000256" key="1">
    <source>
        <dbReference type="SAM" id="Coils"/>
    </source>
</evidence>
<gene>
    <name evidence="4" type="ORF">TTHERM_00723350</name>
</gene>
<feature type="compositionally biased region" description="Polar residues" evidence="2">
    <location>
        <begin position="353"/>
        <end position="368"/>
    </location>
</feature>
<dbReference type="Pfam" id="PF00787">
    <property type="entry name" value="PX"/>
    <property type="match status" value="2"/>
</dbReference>
<feature type="domain" description="PX" evidence="3">
    <location>
        <begin position="1"/>
        <end position="122"/>
    </location>
</feature>